<dbReference type="SUPFAM" id="SSF49879">
    <property type="entry name" value="SMAD/FHA domain"/>
    <property type="match status" value="1"/>
</dbReference>
<feature type="region of interest" description="Disordered" evidence="8">
    <location>
        <begin position="184"/>
        <end position="407"/>
    </location>
</feature>
<dbReference type="EMBL" id="CAJPVJ010001455">
    <property type="protein sequence ID" value="CAG2164751.1"/>
    <property type="molecule type" value="Genomic_DNA"/>
</dbReference>
<name>A0A7R9QFE7_9ACAR</name>
<keyword evidence="11" id="KW-1185">Reference proteome</keyword>
<dbReference type="OrthoDB" id="5971507at2759"/>
<evidence type="ECO:0000256" key="8">
    <source>
        <dbReference type="SAM" id="MobiDB-lite"/>
    </source>
</evidence>
<feature type="region of interest" description="Disordered" evidence="8">
    <location>
        <begin position="630"/>
        <end position="771"/>
    </location>
</feature>
<dbReference type="GO" id="GO:0061630">
    <property type="term" value="F:ubiquitin protein ligase activity"/>
    <property type="evidence" value="ECO:0007669"/>
    <property type="project" value="TreeGrafter"/>
</dbReference>
<feature type="compositionally biased region" description="Basic and acidic residues" evidence="8">
    <location>
        <begin position="425"/>
        <end position="437"/>
    </location>
</feature>
<proteinExistence type="predicted"/>
<protein>
    <recommendedName>
        <fullName evidence="9">RING-type domain-containing protein</fullName>
    </recommendedName>
</protein>
<dbReference type="Pfam" id="PF15227">
    <property type="entry name" value="zf-C3HC4_4"/>
    <property type="match status" value="1"/>
</dbReference>
<dbReference type="InterPro" id="IPR017907">
    <property type="entry name" value="Znf_RING_CS"/>
</dbReference>
<evidence type="ECO:0000313" key="10">
    <source>
        <dbReference type="EMBL" id="CAD7643750.1"/>
    </source>
</evidence>
<feature type="coiled-coil region" evidence="7">
    <location>
        <begin position="522"/>
        <end position="549"/>
    </location>
</feature>
<evidence type="ECO:0000256" key="7">
    <source>
        <dbReference type="SAM" id="Coils"/>
    </source>
</evidence>
<dbReference type="GO" id="GO:0042393">
    <property type="term" value="F:histone binding"/>
    <property type="evidence" value="ECO:0007669"/>
    <property type="project" value="TreeGrafter"/>
</dbReference>
<dbReference type="InterPro" id="IPR001841">
    <property type="entry name" value="Znf_RING"/>
</dbReference>
<keyword evidence="4" id="KW-0833">Ubl conjugation pathway</keyword>
<dbReference type="EMBL" id="OC916280">
    <property type="protein sequence ID" value="CAD7643750.1"/>
    <property type="molecule type" value="Genomic_DNA"/>
</dbReference>
<feature type="compositionally biased region" description="Basic and acidic residues" evidence="8">
    <location>
        <begin position="369"/>
        <end position="380"/>
    </location>
</feature>
<evidence type="ECO:0000256" key="2">
    <source>
        <dbReference type="ARBA" id="ARBA00022723"/>
    </source>
</evidence>
<dbReference type="PROSITE" id="PS50089">
    <property type="entry name" value="ZF_RING_2"/>
    <property type="match status" value="1"/>
</dbReference>
<dbReference type="GO" id="GO:0006302">
    <property type="term" value="P:double-strand break repair"/>
    <property type="evidence" value="ECO:0007669"/>
    <property type="project" value="TreeGrafter"/>
</dbReference>
<feature type="compositionally biased region" description="Basic and acidic residues" evidence="8">
    <location>
        <begin position="291"/>
        <end position="358"/>
    </location>
</feature>
<evidence type="ECO:0000256" key="4">
    <source>
        <dbReference type="ARBA" id="ARBA00022786"/>
    </source>
</evidence>
<keyword evidence="7" id="KW-0175">Coiled coil</keyword>
<dbReference type="InterPro" id="IPR008984">
    <property type="entry name" value="SMAD_FHA_dom_sf"/>
</dbReference>
<dbReference type="GO" id="GO:0035861">
    <property type="term" value="C:site of double-strand break"/>
    <property type="evidence" value="ECO:0007669"/>
    <property type="project" value="TreeGrafter"/>
</dbReference>
<dbReference type="SMART" id="SM00184">
    <property type="entry name" value="RING"/>
    <property type="match status" value="1"/>
</dbReference>
<keyword evidence="5" id="KW-0862">Zinc</keyword>
<feature type="compositionally biased region" description="Acidic residues" evidence="8">
    <location>
        <begin position="668"/>
        <end position="696"/>
    </location>
</feature>
<dbReference type="AlphaFoldDB" id="A0A7R9QFE7"/>
<dbReference type="Gene3D" id="3.30.40.10">
    <property type="entry name" value="Zinc/RING finger domain, C3HC4 (zinc finger)"/>
    <property type="match status" value="1"/>
</dbReference>
<dbReference type="GO" id="GO:0070936">
    <property type="term" value="P:protein K48-linked ubiquitination"/>
    <property type="evidence" value="ECO:0007669"/>
    <property type="project" value="TreeGrafter"/>
</dbReference>
<feature type="compositionally biased region" description="Low complexity" evidence="8">
    <location>
        <begin position="630"/>
        <end position="644"/>
    </location>
</feature>
<dbReference type="GO" id="GO:0005829">
    <property type="term" value="C:cytosol"/>
    <property type="evidence" value="ECO:0007669"/>
    <property type="project" value="TreeGrafter"/>
</dbReference>
<evidence type="ECO:0000256" key="5">
    <source>
        <dbReference type="ARBA" id="ARBA00022833"/>
    </source>
</evidence>
<sequence>MGTPSTTSLSTTTTTSLSHTCHRVTNGLFVNAVQLRSHSPYRLVNGDAVSFGPPNQSQFCYQFVEDYSAGSLTPSGGGVGVGTTTTNNNTTAPVGGGGAGSCVSYELSAIGLTTIPATVIPIVTRIQTTTTASGGSAAAPGGHQQVSTNTLRFNIDANQSRTISLRANMPTTRSGVNYSIRSPRVSVSTSVTAPTGGGHHHHRTGLLTMSTSGRTSLHNRHPFRSSRAPVARETAAPVDDEASDNDNGDGRAFVEHDYSTRSSHTGAGHRMRLQLRPTPVSTGSPVPHVSQSERKRFDKEVQRLERTKRETRHREEELRRKQRELDRKEREVAKRDQELEKRANELEKQKRRLADKQRRQQLSAAVSAREGREADSRCDSTSEVSVSAGKRKLRSGAATKETTKRQCNETKGVTTGAAADDDVDCGEHREVPSGDSKSVEEIFESEMTCSVCHEYFIHAVNLNCSHTFCYACIEEWKHSRAGAHVCPICRKKIENQNRELVLDNLIDRFVAKMKPELRQHRIALIAERKERLEKKAAEASQAASRANAAAHRGIAQRFITVMTAGGGGGAIRVAVEVGRQPPPLRRFAGIIPSLHFFLRHTTGGGAANDNTDSGSDSDAVNVIGLDFLGDNSSGSSMSSSSDSSDSSDDDSAADSDDNNDHSNRSTQDMDEGNDDIVVDSDSDPYSSDSDDDDGADDSQPVIGGRLRLIQSDDSDSDSDVSSASSVSSIVSLHTGAGGNRLSPIEISSGTDGSDDDSDSSTGAVDSDFSDD</sequence>
<dbReference type="InterPro" id="IPR013083">
    <property type="entry name" value="Znf_RING/FYVE/PHD"/>
</dbReference>
<evidence type="ECO:0000313" key="11">
    <source>
        <dbReference type="Proteomes" id="UP000728032"/>
    </source>
</evidence>
<dbReference type="GO" id="GO:0008270">
    <property type="term" value="F:zinc ion binding"/>
    <property type="evidence" value="ECO:0007669"/>
    <property type="project" value="UniProtKB-KW"/>
</dbReference>
<keyword evidence="2" id="KW-0479">Metal-binding</keyword>
<keyword evidence="1" id="KW-0808">Transferase</keyword>
<feature type="compositionally biased region" description="Basic and acidic residues" evidence="8">
    <location>
        <begin position="248"/>
        <end position="259"/>
    </location>
</feature>
<dbReference type="PANTHER" id="PTHR15067">
    <property type="entry name" value="E3 UBIQUITIN-PROTEIN LIGASE RNF8"/>
    <property type="match status" value="1"/>
</dbReference>
<evidence type="ECO:0000256" key="6">
    <source>
        <dbReference type="PROSITE-ProRule" id="PRU00175"/>
    </source>
</evidence>
<evidence type="ECO:0000256" key="1">
    <source>
        <dbReference type="ARBA" id="ARBA00022679"/>
    </source>
</evidence>
<evidence type="ECO:0000259" key="9">
    <source>
        <dbReference type="PROSITE" id="PS50089"/>
    </source>
</evidence>
<dbReference type="GO" id="GO:0006511">
    <property type="term" value="P:ubiquitin-dependent protein catabolic process"/>
    <property type="evidence" value="ECO:0007669"/>
    <property type="project" value="TreeGrafter"/>
</dbReference>
<feature type="domain" description="RING-type" evidence="9">
    <location>
        <begin position="449"/>
        <end position="490"/>
    </location>
</feature>
<accession>A0A7R9QFE7</accession>
<dbReference type="GO" id="GO:0000151">
    <property type="term" value="C:ubiquitin ligase complex"/>
    <property type="evidence" value="ECO:0007669"/>
    <property type="project" value="TreeGrafter"/>
</dbReference>
<feature type="compositionally biased region" description="Low complexity" evidence="8">
    <location>
        <begin position="719"/>
        <end position="731"/>
    </location>
</feature>
<dbReference type="GO" id="GO:0005634">
    <property type="term" value="C:nucleus"/>
    <property type="evidence" value="ECO:0007669"/>
    <property type="project" value="TreeGrafter"/>
</dbReference>
<feature type="region of interest" description="Disordered" evidence="8">
    <location>
        <begin position="418"/>
        <end position="437"/>
    </location>
</feature>
<dbReference type="PANTHER" id="PTHR15067:SF4">
    <property type="entry name" value="E3 UBIQUITIN-PROTEIN LIGASE RNF8"/>
    <property type="match status" value="1"/>
</dbReference>
<feature type="compositionally biased region" description="Low complexity" evidence="8">
    <location>
        <begin position="185"/>
        <end position="194"/>
    </location>
</feature>
<dbReference type="PROSITE" id="PS00518">
    <property type="entry name" value="ZF_RING_1"/>
    <property type="match status" value="1"/>
</dbReference>
<organism evidence="10">
    <name type="scientific">Oppiella nova</name>
    <dbReference type="NCBI Taxonomy" id="334625"/>
    <lineage>
        <taxon>Eukaryota</taxon>
        <taxon>Metazoa</taxon>
        <taxon>Ecdysozoa</taxon>
        <taxon>Arthropoda</taxon>
        <taxon>Chelicerata</taxon>
        <taxon>Arachnida</taxon>
        <taxon>Acari</taxon>
        <taxon>Acariformes</taxon>
        <taxon>Sarcoptiformes</taxon>
        <taxon>Oribatida</taxon>
        <taxon>Brachypylina</taxon>
        <taxon>Oppioidea</taxon>
        <taxon>Oppiidae</taxon>
        <taxon>Oppiella</taxon>
    </lineage>
</organism>
<reference evidence="10" key="1">
    <citation type="submission" date="2020-11" db="EMBL/GenBank/DDBJ databases">
        <authorList>
            <person name="Tran Van P."/>
        </authorList>
    </citation>
    <scope>NUCLEOTIDE SEQUENCE</scope>
</reference>
<dbReference type="Proteomes" id="UP000728032">
    <property type="component" value="Unassembled WGS sequence"/>
</dbReference>
<dbReference type="SUPFAM" id="SSF57850">
    <property type="entry name" value="RING/U-box"/>
    <property type="match status" value="1"/>
</dbReference>
<feature type="compositionally biased region" description="Acidic residues" evidence="8">
    <location>
        <begin position="238"/>
        <end position="247"/>
    </location>
</feature>
<feature type="compositionally biased region" description="Acidic residues" evidence="8">
    <location>
        <begin position="645"/>
        <end position="657"/>
    </location>
</feature>
<feature type="compositionally biased region" description="Low complexity" evidence="8">
    <location>
        <begin position="759"/>
        <end position="771"/>
    </location>
</feature>
<keyword evidence="3 6" id="KW-0863">Zinc-finger</keyword>
<evidence type="ECO:0000256" key="3">
    <source>
        <dbReference type="ARBA" id="ARBA00022771"/>
    </source>
</evidence>
<gene>
    <name evidence="10" type="ORF">ONB1V03_LOCUS4300</name>
</gene>